<gene>
    <name evidence="3" type="ORF">TRFO_39996</name>
</gene>
<feature type="transmembrane region" description="Helical" evidence="2">
    <location>
        <begin position="334"/>
        <end position="352"/>
    </location>
</feature>
<evidence type="ECO:0000256" key="1">
    <source>
        <dbReference type="SAM" id="MobiDB-lite"/>
    </source>
</evidence>
<feature type="transmembrane region" description="Helical" evidence="2">
    <location>
        <begin position="277"/>
        <end position="296"/>
    </location>
</feature>
<keyword evidence="2" id="KW-1133">Transmembrane helix</keyword>
<dbReference type="VEuPathDB" id="TrichDB:TRFO_39996"/>
<sequence>MEEEEEENEYTTDSIGFPMPPQQANKKQFWREVDITIYQVIHVIASTFLDLLEIRITLNRLNPPRLLISQSIQYFSMLLAYFFRAFVNSYARKKSENEDGQFQKLSAISAVTLTLLDISCDASAKIALLLSPREKIESFFGLLPLLQTLISFFVFIHPTSYLSIIAVFVQTVGYLFVSSNGVGKQYEPTQQDKYQVFGLTARTAGYVFATISLFLRCINLTMTQIMATSVRFTASSFCQGTGSWGLIITSAYHFFIYKNHKEKIVLLTPATKVYRTLGLFIGVAALKHYTGFWLVLHTSAVEYTRVVMCSNLMMFAVRHVVFREDGAAFGYSQIPVAGLVIMFIGFALLCIAPPSMNDRELLINN</sequence>
<evidence type="ECO:0000256" key="2">
    <source>
        <dbReference type="SAM" id="Phobius"/>
    </source>
</evidence>
<dbReference type="AlphaFoldDB" id="A0A1J4J6C7"/>
<dbReference type="GeneID" id="94847657"/>
<feature type="transmembrane region" description="Helical" evidence="2">
    <location>
        <begin position="66"/>
        <end position="87"/>
    </location>
</feature>
<protein>
    <submittedName>
        <fullName evidence="3">Uncharacterized protein</fullName>
    </submittedName>
</protein>
<reference evidence="3" key="1">
    <citation type="submission" date="2016-10" db="EMBL/GenBank/DDBJ databases">
        <authorList>
            <person name="Benchimol M."/>
            <person name="Almeida L.G."/>
            <person name="Vasconcelos A.T."/>
            <person name="Perreira-Neves A."/>
            <person name="Rosa I.A."/>
            <person name="Tasca T."/>
            <person name="Bogo M.R."/>
            <person name="de Souza W."/>
        </authorList>
    </citation>
    <scope>NUCLEOTIDE SEQUENCE [LARGE SCALE GENOMIC DNA]</scope>
    <source>
        <strain evidence="3">K</strain>
    </source>
</reference>
<accession>A0A1J4J6C7</accession>
<organism evidence="3 4">
    <name type="scientific">Tritrichomonas foetus</name>
    <dbReference type="NCBI Taxonomy" id="1144522"/>
    <lineage>
        <taxon>Eukaryota</taxon>
        <taxon>Metamonada</taxon>
        <taxon>Parabasalia</taxon>
        <taxon>Tritrichomonadida</taxon>
        <taxon>Tritrichomonadidae</taxon>
        <taxon>Tritrichomonas</taxon>
    </lineage>
</organism>
<feature type="compositionally biased region" description="Acidic residues" evidence="1">
    <location>
        <begin position="1"/>
        <end position="10"/>
    </location>
</feature>
<feature type="transmembrane region" description="Helical" evidence="2">
    <location>
        <begin position="236"/>
        <end position="257"/>
    </location>
</feature>
<feature type="region of interest" description="Disordered" evidence="1">
    <location>
        <begin position="1"/>
        <end position="20"/>
    </location>
</feature>
<comment type="caution">
    <text evidence="3">The sequence shown here is derived from an EMBL/GenBank/DDBJ whole genome shotgun (WGS) entry which is preliminary data.</text>
</comment>
<keyword evidence="2" id="KW-0472">Membrane</keyword>
<dbReference type="EMBL" id="MLAK01001375">
    <property type="protein sequence ID" value="OHS93711.1"/>
    <property type="molecule type" value="Genomic_DNA"/>
</dbReference>
<evidence type="ECO:0000313" key="3">
    <source>
        <dbReference type="EMBL" id="OHS93711.1"/>
    </source>
</evidence>
<proteinExistence type="predicted"/>
<keyword evidence="2" id="KW-0812">Transmembrane</keyword>
<dbReference type="Proteomes" id="UP000179807">
    <property type="component" value="Unassembled WGS sequence"/>
</dbReference>
<keyword evidence="4" id="KW-1185">Reference proteome</keyword>
<name>A0A1J4J6C7_9EUKA</name>
<dbReference type="RefSeq" id="XP_068346848.1">
    <property type="nucleotide sequence ID" value="XM_068512953.1"/>
</dbReference>
<evidence type="ECO:0000313" key="4">
    <source>
        <dbReference type="Proteomes" id="UP000179807"/>
    </source>
</evidence>
<feature type="transmembrane region" description="Helical" evidence="2">
    <location>
        <begin position="149"/>
        <end position="176"/>
    </location>
</feature>
<feature type="transmembrane region" description="Helical" evidence="2">
    <location>
        <begin position="196"/>
        <end position="215"/>
    </location>
</feature>